<name>A0A5E4N9C0_9HEMI</name>
<dbReference type="AlphaFoldDB" id="A0A5E4N9C0"/>
<gene>
    <name evidence="1" type="ORF">CINCED_3A005051</name>
</gene>
<organism evidence="1 2">
    <name type="scientific">Cinara cedri</name>
    <dbReference type="NCBI Taxonomy" id="506608"/>
    <lineage>
        <taxon>Eukaryota</taxon>
        <taxon>Metazoa</taxon>
        <taxon>Ecdysozoa</taxon>
        <taxon>Arthropoda</taxon>
        <taxon>Hexapoda</taxon>
        <taxon>Insecta</taxon>
        <taxon>Pterygota</taxon>
        <taxon>Neoptera</taxon>
        <taxon>Paraneoptera</taxon>
        <taxon>Hemiptera</taxon>
        <taxon>Sternorrhyncha</taxon>
        <taxon>Aphidomorpha</taxon>
        <taxon>Aphidoidea</taxon>
        <taxon>Aphididae</taxon>
        <taxon>Lachninae</taxon>
        <taxon>Cinara</taxon>
    </lineage>
</organism>
<keyword evidence="2" id="KW-1185">Reference proteome</keyword>
<evidence type="ECO:0000313" key="1">
    <source>
        <dbReference type="EMBL" id="VVC38173.1"/>
    </source>
</evidence>
<protein>
    <submittedName>
        <fullName evidence="1">Uncharacterized protein</fullName>
    </submittedName>
</protein>
<reference evidence="1 2" key="1">
    <citation type="submission" date="2019-08" db="EMBL/GenBank/DDBJ databases">
        <authorList>
            <person name="Alioto T."/>
            <person name="Alioto T."/>
            <person name="Gomez Garrido J."/>
        </authorList>
    </citation>
    <scope>NUCLEOTIDE SEQUENCE [LARGE SCALE GENOMIC DNA]</scope>
</reference>
<sequence length="57" mass="6409">MDENNSFGVNGELLNEVIRVIGNIGKLSEYKIHGECSLYEEHTEQYFKANSGFVNGN</sequence>
<accession>A0A5E4N9C0</accession>
<evidence type="ECO:0000313" key="2">
    <source>
        <dbReference type="Proteomes" id="UP000325440"/>
    </source>
</evidence>
<dbReference type="Proteomes" id="UP000325440">
    <property type="component" value="Unassembled WGS sequence"/>
</dbReference>
<dbReference type="EMBL" id="CABPRJ010001464">
    <property type="protein sequence ID" value="VVC38173.1"/>
    <property type="molecule type" value="Genomic_DNA"/>
</dbReference>
<proteinExistence type="predicted"/>